<dbReference type="SUPFAM" id="SSF51735">
    <property type="entry name" value="NAD(P)-binding Rossmann-fold domains"/>
    <property type="match status" value="1"/>
</dbReference>
<reference evidence="4" key="1">
    <citation type="submission" date="2022-11" db="EMBL/GenBank/DDBJ databases">
        <title>Robbsia betulipollinis sp. nov., isolated from pollen of birch (Betula pendula).</title>
        <authorList>
            <person name="Shi H."/>
            <person name="Ambika Manirajan B."/>
            <person name="Ratering S."/>
            <person name="Geissler-Plaum R."/>
            <person name="Schnell S."/>
        </authorList>
    </citation>
    <scope>NUCLEOTIDE SEQUENCE</scope>
    <source>
        <strain evidence="4">Bb-Pol-6</strain>
    </source>
</reference>
<dbReference type="InterPro" id="IPR020904">
    <property type="entry name" value="Sc_DH/Rdtase_CS"/>
</dbReference>
<dbReference type="EMBL" id="JAPMXC010000001">
    <property type="protein sequence ID" value="MCY0386193.1"/>
    <property type="molecule type" value="Genomic_DNA"/>
</dbReference>
<dbReference type="PANTHER" id="PTHR42901:SF1">
    <property type="entry name" value="ALCOHOL DEHYDROGENASE"/>
    <property type="match status" value="1"/>
</dbReference>
<dbReference type="CDD" id="cd05233">
    <property type="entry name" value="SDR_c"/>
    <property type="match status" value="1"/>
</dbReference>
<evidence type="ECO:0000313" key="5">
    <source>
        <dbReference type="Proteomes" id="UP001082899"/>
    </source>
</evidence>
<organism evidence="4 5">
    <name type="scientific">Robbsia betulipollinis</name>
    <dbReference type="NCBI Taxonomy" id="2981849"/>
    <lineage>
        <taxon>Bacteria</taxon>
        <taxon>Pseudomonadati</taxon>
        <taxon>Pseudomonadota</taxon>
        <taxon>Betaproteobacteria</taxon>
        <taxon>Burkholderiales</taxon>
        <taxon>Burkholderiaceae</taxon>
        <taxon>Robbsia</taxon>
    </lineage>
</organism>
<dbReference type="RefSeq" id="WP_267845488.1">
    <property type="nucleotide sequence ID" value="NZ_JAPMXC010000001.1"/>
</dbReference>
<sequence>MNSKKIALVTGASGGLGSAFAEDLARRGYALVLTARKADAMAALAERIRASQGVEVVVQPADLSQAEGVKELTAALDASGLSPTVVVNNAGFGLHARFAEQDADRVASMLRLNILALTELTRFYGQRMMAAEGGHILLVASVVAHMPAPLLAAYGASKAYVLSLGEALHVELAPKVGVTVLSPGYMETGFDAASGFQPTPATRRTALLPAKVAVIGLDALFKGQPAVIAGNANKLIATIGKLLPRTLVARRFYKATAGRYRGH</sequence>
<dbReference type="Proteomes" id="UP001082899">
    <property type="component" value="Unassembled WGS sequence"/>
</dbReference>
<feature type="domain" description="Ketoreductase" evidence="3">
    <location>
        <begin position="5"/>
        <end position="189"/>
    </location>
</feature>
<evidence type="ECO:0000259" key="3">
    <source>
        <dbReference type="SMART" id="SM00822"/>
    </source>
</evidence>
<dbReference type="PRINTS" id="PR00081">
    <property type="entry name" value="GDHRDH"/>
</dbReference>
<keyword evidence="5" id="KW-1185">Reference proteome</keyword>
<dbReference type="Gene3D" id="3.40.50.720">
    <property type="entry name" value="NAD(P)-binding Rossmann-like Domain"/>
    <property type="match status" value="1"/>
</dbReference>
<keyword evidence="2" id="KW-0560">Oxidoreductase</keyword>
<dbReference type="InterPro" id="IPR036291">
    <property type="entry name" value="NAD(P)-bd_dom_sf"/>
</dbReference>
<comment type="caution">
    <text evidence="4">The sequence shown here is derived from an EMBL/GenBank/DDBJ whole genome shotgun (WGS) entry which is preliminary data.</text>
</comment>
<dbReference type="PIRSF" id="PIRSF000126">
    <property type="entry name" value="11-beta-HSD1"/>
    <property type="match status" value="1"/>
</dbReference>
<name>A0ABT3ZJN5_9BURK</name>
<evidence type="ECO:0000313" key="4">
    <source>
        <dbReference type="EMBL" id="MCY0386193.1"/>
    </source>
</evidence>
<dbReference type="SMART" id="SM00822">
    <property type="entry name" value="PKS_KR"/>
    <property type="match status" value="1"/>
</dbReference>
<dbReference type="Pfam" id="PF00106">
    <property type="entry name" value="adh_short"/>
    <property type="match status" value="1"/>
</dbReference>
<evidence type="ECO:0000256" key="1">
    <source>
        <dbReference type="ARBA" id="ARBA00006484"/>
    </source>
</evidence>
<accession>A0ABT3ZJN5</accession>
<dbReference type="PROSITE" id="PS00061">
    <property type="entry name" value="ADH_SHORT"/>
    <property type="match status" value="1"/>
</dbReference>
<gene>
    <name evidence="4" type="ORF">OVY01_02805</name>
</gene>
<dbReference type="InterPro" id="IPR057326">
    <property type="entry name" value="KR_dom"/>
</dbReference>
<evidence type="ECO:0000256" key="2">
    <source>
        <dbReference type="ARBA" id="ARBA00023002"/>
    </source>
</evidence>
<dbReference type="InterPro" id="IPR002347">
    <property type="entry name" value="SDR_fam"/>
</dbReference>
<proteinExistence type="inferred from homology"/>
<comment type="similarity">
    <text evidence="1">Belongs to the short-chain dehydrogenases/reductases (SDR) family.</text>
</comment>
<dbReference type="PANTHER" id="PTHR42901">
    <property type="entry name" value="ALCOHOL DEHYDROGENASE"/>
    <property type="match status" value="1"/>
</dbReference>
<protein>
    <submittedName>
        <fullName evidence="4">SDR family NAD(P)-dependent oxidoreductase</fullName>
    </submittedName>
</protein>